<accession>A0A519BJB9</accession>
<name>A0A519BJB9_ACIG2</name>
<evidence type="ECO:0000313" key="2">
    <source>
        <dbReference type="Proteomes" id="UP000316562"/>
    </source>
</evidence>
<proteinExistence type="predicted"/>
<sequence length="111" mass="12184">MNEKSIASSCCSFGENKTVKDAAALIKDLDGGVLIELNSSEIKKSDMEKSIENCNTGKCDCLSKSQKERIESISLKEDSDGKLSIEIKGDVNKDEIKTTMEKAMRNQNKCS</sequence>
<organism evidence="1 2">
    <name type="scientific">Acididesulfobacter guangdongensis</name>
    <dbReference type="NCBI Taxonomy" id="2597225"/>
    <lineage>
        <taxon>Bacteria</taxon>
        <taxon>Deltaproteobacteria</taxon>
        <taxon>Candidatus Acidulodesulfobacterales</taxon>
        <taxon>Candidatus Acididesulfobacter</taxon>
    </lineage>
</organism>
<dbReference type="Proteomes" id="UP000316562">
    <property type="component" value="Unassembled WGS sequence"/>
</dbReference>
<reference evidence="1 2" key="1">
    <citation type="journal article" date="2019" name="ISME J.">
        <title>Insights into ecological role of a new deltaproteobacterial order Candidatus Acidulodesulfobacterales by metagenomics and metatranscriptomics.</title>
        <authorList>
            <person name="Tan S."/>
            <person name="Liu J."/>
            <person name="Fang Y."/>
            <person name="Hedlund B.P."/>
            <person name="Lian Z.H."/>
            <person name="Huang L.Y."/>
            <person name="Li J.T."/>
            <person name="Huang L.N."/>
            <person name="Li W.J."/>
            <person name="Jiang H.C."/>
            <person name="Dong H.L."/>
            <person name="Shu W.S."/>
        </authorList>
    </citation>
    <scope>NUCLEOTIDE SEQUENCE [LARGE SCALE GENOMIC DNA]</scope>
    <source>
        <strain evidence="1">AP2</strain>
    </source>
</reference>
<gene>
    <name evidence="1" type="ORF">EVJ46_03810</name>
</gene>
<protein>
    <submittedName>
        <fullName evidence="1">Uncharacterized protein</fullName>
    </submittedName>
</protein>
<dbReference type="AlphaFoldDB" id="A0A519BJB9"/>
<evidence type="ECO:0000313" key="1">
    <source>
        <dbReference type="EMBL" id="RZD17364.1"/>
    </source>
</evidence>
<dbReference type="EMBL" id="SGBC01000001">
    <property type="protein sequence ID" value="RZD17364.1"/>
    <property type="molecule type" value="Genomic_DNA"/>
</dbReference>
<comment type="caution">
    <text evidence="1">The sequence shown here is derived from an EMBL/GenBank/DDBJ whole genome shotgun (WGS) entry which is preliminary data.</text>
</comment>